<proteinExistence type="predicted"/>
<feature type="compositionally biased region" description="Polar residues" evidence="1">
    <location>
        <begin position="10"/>
        <end position="20"/>
    </location>
</feature>
<dbReference type="RefSeq" id="WP_180572122.1">
    <property type="nucleotide sequence ID" value="NZ_JACCKB010000336.1"/>
</dbReference>
<evidence type="ECO:0000313" key="2">
    <source>
        <dbReference type="EMBL" id="NYZ70209.1"/>
    </source>
</evidence>
<protein>
    <submittedName>
        <fullName evidence="2">Uncharacterized protein</fullName>
    </submittedName>
</protein>
<evidence type="ECO:0000256" key="1">
    <source>
        <dbReference type="SAM" id="MobiDB-lite"/>
    </source>
</evidence>
<organism evidence="2 3">
    <name type="scientific">Spartinivicinus marinus</name>
    <dbReference type="NCBI Taxonomy" id="2994442"/>
    <lineage>
        <taxon>Bacteria</taxon>
        <taxon>Pseudomonadati</taxon>
        <taxon>Pseudomonadota</taxon>
        <taxon>Gammaproteobacteria</taxon>
        <taxon>Oceanospirillales</taxon>
        <taxon>Zooshikellaceae</taxon>
        <taxon>Spartinivicinus</taxon>
    </lineage>
</organism>
<reference evidence="2 3" key="1">
    <citation type="submission" date="2020-07" db="EMBL/GenBank/DDBJ databases">
        <title>Endozoicomonas sp. nov., isolated from sediment.</title>
        <authorList>
            <person name="Gu T."/>
        </authorList>
    </citation>
    <scope>NUCLEOTIDE SEQUENCE [LARGE SCALE GENOMIC DNA]</scope>
    <source>
        <strain evidence="2 3">SM1973</strain>
    </source>
</reference>
<dbReference type="EMBL" id="JACCKB010000336">
    <property type="protein sequence ID" value="NYZ70209.1"/>
    <property type="molecule type" value="Genomic_DNA"/>
</dbReference>
<accession>A0A853IB62</accession>
<keyword evidence="3" id="KW-1185">Reference proteome</keyword>
<comment type="caution">
    <text evidence="2">The sequence shown here is derived from an EMBL/GenBank/DDBJ whole genome shotgun (WGS) entry which is preliminary data.</text>
</comment>
<dbReference type="Proteomes" id="UP000569732">
    <property type="component" value="Unassembled WGS sequence"/>
</dbReference>
<gene>
    <name evidence="2" type="ORF">H0A36_29805</name>
</gene>
<evidence type="ECO:0000313" key="3">
    <source>
        <dbReference type="Proteomes" id="UP000569732"/>
    </source>
</evidence>
<dbReference type="AlphaFoldDB" id="A0A853IB62"/>
<name>A0A853IB62_9GAMM</name>
<sequence length="55" mass="6394">MVKIIPFNKPKQQPRQKCQSRDSNIYITKDGSPFTNPKYKEAVKSILEDAKKLGW</sequence>
<feature type="region of interest" description="Disordered" evidence="1">
    <location>
        <begin position="1"/>
        <end position="20"/>
    </location>
</feature>